<dbReference type="Proteomes" id="UP000022272">
    <property type="component" value="Unassembled WGS sequence"/>
</dbReference>
<name>A0A016BPW3_BACFG</name>
<dbReference type="AlphaFoldDB" id="A0A016BPW3"/>
<proteinExistence type="predicted"/>
<dbReference type="PATRIC" id="fig|1339280.3.peg.3990"/>
<evidence type="ECO:0000313" key="2">
    <source>
        <dbReference type="Proteomes" id="UP000022272"/>
    </source>
</evidence>
<evidence type="ECO:0000313" key="1">
    <source>
        <dbReference type="EMBL" id="EXZ42541.1"/>
    </source>
</evidence>
<organism evidence="1 2">
    <name type="scientific">Bacteroides fragilis str. 2-F-2 #4</name>
    <dbReference type="NCBI Taxonomy" id="1339280"/>
    <lineage>
        <taxon>Bacteria</taxon>
        <taxon>Pseudomonadati</taxon>
        <taxon>Bacteroidota</taxon>
        <taxon>Bacteroidia</taxon>
        <taxon>Bacteroidales</taxon>
        <taxon>Bacteroidaceae</taxon>
        <taxon>Bacteroides</taxon>
    </lineage>
</organism>
<dbReference type="EMBL" id="JGDM01000098">
    <property type="protein sequence ID" value="EXZ42541.1"/>
    <property type="molecule type" value="Genomic_DNA"/>
</dbReference>
<protein>
    <submittedName>
        <fullName evidence="1">Uncharacterized protein</fullName>
    </submittedName>
</protein>
<sequence>MSYEIAKALAEQEYDKFHVRQLQSYKLNFDKLLKGMSHD</sequence>
<accession>A0A016BPW3</accession>
<gene>
    <name evidence="1" type="ORF">M076_4168</name>
</gene>
<reference evidence="1 2" key="1">
    <citation type="submission" date="2014-02" db="EMBL/GenBank/DDBJ databases">
        <authorList>
            <person name="Sears C."/>
            <person name="Carroll K."/>
            <person name="Sack B.R."/>
            <person name="Qadri F."/>
            <person name="Myers L.L."/>
            <person name="Chung G.-T."/>
            <person name="Escheverria P."/>
            <person name="Fraser C.M."/>
            <person name="Sadzewicz L."/>
            <person name="Shefchek K.A."/>
            <person name="Tallon L."/>
            <person name="Das S.P."/>
            <person name="Daugherty S."/>
            <person name="Mongodin E.F."/>
        </authorList>
    </citation>
    <scope>NUCLEOTIDE SEQUENCE [LARGE SCALE GENOMIC DNA]</scope>
    <source>
        <strain evidence="1 2">2-F-2 #4</strain>
    </source>
</reference>
<comment type="caution">
    <text evidence="1">The sequence shown here is derived from an EMBL/GenBank/DDBJ whole genome shotgun (WGS) entry which is preliminary data.</text>
</comment>